<dbReference type="STRING" id="156889.Mmc1_2320"/>
<accession>A0LA27</accession>
<dbReference type="HOGENOM" id="CLU_831063_0_0_5"/>
<sequence precursor="true">MDSLPFMKLFQKVTPCIWAQILLFGLIFLLTLPVWGATARLEQGAQGEMTLFLPLEALSKDPKLCQVLEGWPEYGLSLQCPSALWQQIAPPVLDKTLPATLQWRDNGVLLLLTAHDPTPQWALTPQGLRLQWRSSPAAEADSPAVTHMEVQWDEQAWHLFIQGDAPLPEPRVQWLPATATLVLDWPQLSHRLPPLPGADAWVRGLQLSHHEGGLRLTVGLRDAKQHWRLEQRDGRYQVTLSHSRYHSARMKDHALATPLPSYQFVAASLAEAAHLLAQQAQLSLVGLEGLQGIVENQTFTSTAAAQALVQLLDAYGWSLQPLEGEDRLQIVRRP</sequence>
<dbReference type="EMBL" id="CP000471">
    <property type="protein sequence ID" value="ABK44820.1"/>
    <property type="molecule type" value="Genomic_DNA"/>
</dbReference>
<name>A0LA27_MAGMM</name>
<proteinExistence type="predicted"/>
<reference evidence="2" key="1">
    <citation type="journal article" date="2009" name="Appl. Environ. Microbiol.">
        <title>Complete genome sequence of the chemolithoautotrophic marine magnetotactic coccus strain MC-1.</title>
        <authorList>
            <person name="Schubbe S."/>
            <person name="Williams T.J."/>
            <person name="Xie G."/>
            <person name="Kiss H.E."/>
            <person name="Brettin T.S."/>
            <person name="Martinez D."/>
            <person name="Ross C.A."/>
            <person name="Schuler D."/>
            <person name="Cox B.L."/>
            <person name="Nealson K.H."/>
            <person name="Bazylinski D.A."/>
        </authorList>
    </citation>
    <scope>NUCLEOTIDE SEQUENCE [LARGE SCALE GENOMIC DNA]</scope>
    <source>
        <strain evidence="2">ATCC BAA-1437 / JCM 17883 / MC-1</strain>
    </source>
</reference>
<dbReference type="KEGG" id="mgm:Mmc1_2320"/>
<gene>
    <name evidence="1" type="ordered locus">Mmc1_2320</name>
</gene>
<dbReference type="Proteomes" id="UP000002586">
    <property type="component" value="Chromosome"/>
</dbReference>
<evidence type="ECO:0000313" key="2">
    <source>
        <dbReference type="Proteomes" id="UP000002586"/>
    </source>
</evidence>
<organism evidence="1 2">
    <name type="scientific">Magnetococcus marinus (strain ATCC BAA-1437 / JCM 17883 / MC-1)</name>
    <dbReference type="NCBI Taxonomy" id="156889"/>
    <lineage>
        <taxon>Bacteria</taxon>
        <taxon>Pseudomonadati</taxon>
        <taxon>Pseudomonadota</taxon>
        <taxon>Magnetococcia</taxon>
        <taxon>Magnetococcales</taxon>
        <taxon>Magnetococcaceae</taxon>
        <taxon>Magnetococcus</taxon>
    </lineage>
</organism>
<keyword evidence="2" id="KW-1185">Reference proteome</keyword>
<dbReference type="AlphaFoldDB" id="A0LA27"/>
<protein>
    <submittedName>
        <fullName evidence="1">Uncharacterized protein</fullName>
    </submittedName>
</protein>
<evidence type="ECO:0000313" key="1">
    <source>
        <dbReference type="EMBL" id="ABK44820.1"/>
    </source>
</evidence>
<reference evidence="1 2" key="2">
    <citation type="journal article" date="2012" name="Int. J. Syst. Evol. Microbiol.">
        <title>Magnetococcus marinus gen. nov., sp. nov., a marine, magnetotactic bacterium that represents a novel lineage (Magnetococcaceae fam. nov.; Magnetococcales ord. nov.) at the base of the Alphaproteobacteria.</title>
        <authorList>
            <person name="Bazylinski D.A."/>
            <person name="Williams T.J."/>
            <person name="Lefevre C.T."/>
            <person name="Berg R.J."/>
            <person name="Zhang C.L."/>
            <person name="Bowser S.S."/>
            <person name="Dean A.J."/>
            <person name="Beveridge T.J."/>
        </authorList>
    </citation>
    <scope>NUCLEOTIDE SEQUENCE [LARGE SCALE GENOMIC DNA]</scope>
    <source>
        <strain evidence="2">ATCC BAA-1437 / JCM 17883 / MC-1</strain>
    </source>
</reference>